<feature type="compositionally biased region" description="Basic and acidic residues" evidence="1">
    <location>
        <begin position="56"/>
        <end position="69"/>
    </location>
</feature>
<feature type="region of interest" description="Disordered" evidence="1">
    <location>
        <begin position="1"/>
        <end position="180"/>
    </location>
</feature>
<evidence type="ECO:0000313" key="3">
    <source>
        <dbReference type="Proteomes" id="UP000306420"/>
    </source>
</evidence>
<dbReference type="Proteomes" id="UP000306420">
    <property type="component" value="Unassembled WGS sequence"/>
</dbReference>
<feature type="compositionally biased region" description="Acidic residues" evidence="1">
    <location>
        <begin position="144"/>
        <end position="154"/>
    </location>
</feature>
<reference evidence="2 3" key="1">
    <citation type="submission" date="2019-05" db="EMBL/GenBank/DDBJ databases">
        <title>The metagenome of a microbial culture collection derived from dairy environment covers the genomic content of the human microbiome.</title>
        <authorList>
            <person name="Roder T."/>
            <person name="Wuthrich D."/>
            <person name="Sattari Z."/>
            <person name="Von Ah U."/>
            <person name="Bar C."/>
            <person name="Ronchi F."/>
            <person name="Macpherson A.J."/>
            <person name="Ganal-Vonarburg S.C."/>
            <person name="Bruggmann R."/>
            <person name="Vergeres G."/>
        </authorList>
    </citation>
    <scope>NUCLEOTIDE SEQUENCE [LARGE SCALE GENOMIC DNA]</scope>
    <source>
        <strain evidence="2 3">FAM 24227</strain>
    </source>
</reference>
<evidence type="ECO:0000313" key="2">
    <source>
        <dbReference type="EMBL" id="TLQ41020.1"/>
    </source>
</evidence>
<dbReference type="RefSeq" id="WP_138404659.1">
    <property type="nucleotide sequence ID" value="NZ_VBSP01000021.1"/>
</dbReference>
<organism evidence="2 3">
    <name type="scientific">Ruoffia tabacinasalis</name>
    <dbReference type="NCBI Taxonomy" id="87458"/>
    <lineage>
        <taxon>Bacteria</taxon>
        <taxon>Bacillati</taxon>
        <taxon>Bacillota</taxon>
        <taxon>Bacilli</taxon>
        <taxon>Lactobacillales</taxon>
        <taxon>Aerococcaceae</taxon>
        <taxon>Ruoffia</taxon>
    </lineage>
</organism>
<feature type="compositionally biased region" description="Polar residues" evidence="1">
    <location>
        <begin position="90"/>
        <end position="104"/>
    </location>
</feature>
<accession>A0A5R9DUE7</accession>
<comment type="caution">
    <text evidence="2">The sequence shown here is derived from an EMBL/GenBank/DDBJ whole genome shotgun (WGS) entry which is preliminary data.</text>
</comment>
<evidence type="ECO:0000256" key="1">
    <source>
        <dbReference type="SAM" id="MobiDB-lite"/>
    </source>
</evidence>
<dbReference type="AlphaFoldDB" id="A0A5R9DUE7"/>
<dbReference type="EMBL" id="VBSP01000021">
    <property type="protein sequence ID" value="TLQ41020.1"/>
    <property type="molecule type" value="Genomic_DNA"/>
</dbReference>
<sequence length="202" mass="23569">MKKYEGPAFNNRSGQSDKRRFAHPTQGMDSGKSKFEPAYLNQQKKKQQPKDNQPVEAKETKEDSLREPKQTTQQSGLEHYEIPFLKKQNKQTTSLNTQQSLEETQSSDDETSTVVSNWDATKPSLRSNYEPSFKKQVANTHEVQDEEEQIEDNPFEERPFKATELPKPYKKQKLSNRQVDENTRLLAKRLQKSKNNFLLFED</sequence>
<name>A0A5R9DUE7_9LACT</name>
<feature type="compositionally biased region" description="Polar residues" evidence="1">
    <location>
        <begin position="112"/>
        <end position="130"/>
    </location>
</feature>
<protein>
    <submittedName>
        <fullName evidence="2">Uncharacterized protein</fullName>
    </submittedName>
</protein>
<proteinExistence type="predicted"/>
<gene>
    <name evidence="2" type="ORF">FEZ33_06835</name>
</gene>